<dbReference type="Pfam" id="PF00043">
    <property type="entry name" value="GST_C"/>
    <property type="match status" value="1"/>
</dbReference>
<organism evidence="2 3">
    <name type="scientific">Halovulum marinum</name>
    <dbReference type="NCBI Taxonomy" id="2662447"/>
    <lineage>
        <taxon>Bacteria</taxon>
        <taxon>Pseudomonadati</taxon>
        <taxon>Pseudomonadota</taxon>
        <taxon>Alphaproteobacteria</taxon>
        <taxon>Rhodobacterales</taxon>
        <taxon>Paracoccaceae</taxon>
        <taxon>Halovulum</taxon>
    </lineage>
</organism>
<dbReference type="AlphaFoldDB" id="A0A6L5Z0Y6"/>
<dbReference type="EMBL" id="WIND01000004">
    <property type="protein sequence ID" value="MSU89624.1"/>
    <property type="molecule type" value="Genomic_DNA"/>
</dbReference>
<comment type="caution">
    <text evidence="2">The sequence shown here is derived from an EMBL/GenBank/DDBJ whole genome shotgun (WGS) entry which is preliminary data.</text>
</comment>
<proteinExistence type="predicted"/>
<accession>A0A6L5Z0Y6</accession>
<dbReference type="PROSITE" id="PS50404">
    <property type="entry name" value="GST_NTER"/>
    <property type="match status" value="1"/>
</dbReference>
<evidence type="ECO:0000313" key="2">
    <source>
        <dbReference type="EMBL" id="MSU89624.1"/>
    </source>
</evidence>
<dbReference type="Proteomes" id="UP000474957">
    <property type="component" value="Unassembled WGS sequence"/>
</dbReference>
<reference evidence="2 3" key="1">
    <citation type="submission" date="2019-10" db="EMBL/GenBank/DDBJ databases">
        <title>Cognatihalovulum marinum gen. nov. sp. nov., a new member of the family Rhodobacteraceae isolated from deep seawater of the Northwest Indian Ocean.</title>
        <authorList>
            <person name="Ruan C."/>
            <person name="Wang J."/>
            <person name="Zheng X."/>
            <person name="Song L."/>
            <person name="Zhu Y."/>
            <person name="Huang Y."/>
            <person name="Lu Z."/>
            <person name="Du W."/>
            <person name="Huang L."/>
            <person name="Dai X."/>
        </authorList>
    </citation>
    <scope>NUCLEOTIDE SEQUENCE [LARGE SCALE GENOMIC DNA]</scope>
    <source>
        <strain evidence="2 3">2CG4</strain>
    </source>
</reference>
<dbReference type="RefSeq" id="WP_154446096.1">
    <property type="nucleotide sequence ID" value="NZ_WIND01000004.1"/>
</dbReference>
<dbReference type="InterPro" id="IPR004045">
    <property type="entry name" value="Glutathione_S-Trfase_N"/>
</dbReference>
<dbReference type="CDD" id="cd03207">
    <property type="entry name" value="GST_C_8"/>
    <property type="match status" value="1"/>
</dbReference>
<dbReference type="InterPro" id="IPR036282">
    <property type="entry name" value="Glutathione-S-Trfase_C_sf"/>
</dbReference>
<keyword evidence="3" id="KW-1185">Reference proteome</keyword>
<protein>
    <submittedName>
        <fullName evidence="2">Glutathione S-transferase</fullName>
    </submittedName>
</protein>
<dbReference type="InterPro" id="IPR036249">
    <property type="entry name" value="Thioredoxin-like_sf"/>
</dbReference>
<gene>
    <name evidence="2" type="ORF">GE300_08340</name>
</gene>
<dbReference type="Gene3D" id="3.40.30.10">
    <property type="entry name" value="Glutaredoxin"/>
    <property type="match status" value="1"/>
</dbReference>
<dbReference type="PANTHER" id="PTHR44051:SF8">
    <property type="entry name" value="GLUTATHIONE S-TRANSFERASE GSTA"/>
    <property type="match status" value="1"/>
</dbReference>
<dbReference type="Gene3D" id="1.20.1050.10">
    <property type="match status" value="1"/>
</dbReference>
<sequence length="202" mass="22289">MLTLFHACHSRSTRIVQLIDELGARDRVEIRPVTIPRRDGSGAPDAANPHPEHKVPLLLHDGVPIRESNAIMQYLCELFPEAGLAPMPGQPGRGPFLSWMAWYGNVMEPVYVHSFAGLEHPLLQTTFRGLPEVEARLAEALRDRPYLLGERFSAADLLIGSTFAWMPEATPDVAQVKDWAARCTGRGAARRAAEYDARLAAG</sequence>
<dbReference type="InterPro" id="IPR004046">
    <property type="entry name" value="GST_C"/>
</dbReference>
<feature type="domain" description="GST N-terminal" evidence="1">
    <location>
        <begin position="1"/>
        <end position="83"/>
    </location>
</feature>
<dbReference type="SUPFAM" id="SSF47616">
    <property type="entry name" value="GST C-terminal domain-like"/>
    <property type="match status" value="1"/>
</dbReference>
<name>A0A6L5Z0Y6_9RHOB</name>
<dbReference type="Pfam" id="PF13417">
    <property type="entry name" value="GST_N_3"/>
    <property type="match status" value="1"/>
</dbReference>
<dbReference type="PANTHER" id="PTHR44051">
    <property type="entry name" value="GLUTATHIONE S-TRANSFERASE-RELATED"/>
    <property type="match status" value="1"/>
</dbReference>
<dbReference type="SUPFAM" id="SSF52833">
    <property type="entry name" value="Thioredoxin-like"/>
    <property type="match status" value="1"/>
</dbReference>
<dbReference type="GO" id="GO:0016740">
    <property type="term" value="F:transferase activity"/>
    <property type="evidence" value="ECO:0007669"/>
    <property type="project" value="UniProtKB-KW"/>
</dbReference>
<evidence type="ECO:0000313" key="3">
    <source>
        <dbReference type="Proteomes" id="UP000474957"/>
    </source>
</evidence>
<keyword evidence="2" id="KW-0808">Transferase</keyword>
<evidence type="ECO:0000259" key="1">
    <source>
        <dbReference type="PROSITE" id="PS50404"/>
    </source>
</evidence>